<dbReference type="Pfam" id="PF07534">
    <property type="entry name" value="TLD"/>
    <property type="match status" value="1"/>
</dbReference>
<dbReference type="SMART" id="SM00584">
    <property type="entry name" value="TLDc"/>
    <property type="match status" value="1"/>
</dbReference>
<name>A0A7S3L0A3_9STRA</name>
<feature type="region of interest" description="Disordered" evidence="5">
    <location>
        <begin position="133"/>
        <end position="189"/>
    </location>
</feature>
<dbReference type="PANTHER" id="PTHR23354">
    <property type="entry name" value="NUCLEOLAR PROTEIN 7/ESTROGEN RECEPTOR COACTIVATOR-RELATED"/>
    <property type="match status" value="1"/>
</dbReference>
<feature type="region of interest" description="Disordered" evidence="5">
    <location>
        <begin position="479"/>
        <end position="498"/>
    </location>
</feature>
<proteinExistence type="inferred from homology"/>
<reference evidence="7" key="1">
    <citation type="submission" date="2021-01" db="EMBL/GenBank/DDBJ databases">
        <authorList>
            <person name="Corre E."/>
            <person name="Pelletier E."/>
            <person name="Niang G."/>
            <person name="Scheremetjew M."/>
            <person name="Finn R."/>
            <person name="Kale V."/>
            <person name="Holt S."/>
            <person name="Cochrane G."/>
            <person name="Meng A."/>
            <person name="Brown T."/>
            <person name="Cohen L."/>
        </authorList>
    </citation>
    <scope>NUCLEOTIDE SEQUENCE</scope>
    <source>
        <strain evidence="7">CCMP127</strain>
    </source>
</reference>
<feature type="compositionally biased region" description="Low complexity" evidence="5">
    <location>
        <begin position="479"/>
        <end position="494"/>
    </location>
</feature>
<feature type="domain" description="TLDc" evidence="6">
    <location>
        <begin position="250"/>
        <end position="455"/>
    </location>
</feature>
<feature type="compositionally biased region" description="Acidic residues" evidence="5">
    <location>
        <begin position="156"/>
        <end position="168"/>
    </location>
</feature>
<dbReference type="AlphaFoldDB" id="A0A7S3L0A3"/>
<dbReference type="GO" id="GO:0005739">
    <property type="term" value="C:mitochondrion"/>
    <property type="evidence" value="ECO:0007669"/>
    <property type="project" value="UniProtKB-SubCell"/>
</dbReference>
<feature type="region of interest" description="Disordered" evidence="5">
    <location>
        <begin position="381"/>
        <end position="402"/>
    </location>
</feature>
<evidence type="ECO:0000256" key="2">
    <source>
        <dbReference type="ARBA" id="ARBA00009540"/>
    </source>
</evidence>
<feature type="compositionally biased region" description="Basic and acidic residues" evidence="5">
    <location>
        <begin position="53"/>
        <end position="75"/>
    </location>
</feature>
<comment type="similarity">
    <text evidence="2">Belongs to the OXR1 family.</text>
</comment>
<dbReference type="EMBL" id="HBIM01005463">
    <property type="protein sequence ID" value="CAE0406828.1"/>
    <property type="molecule type" value="Transcribed_RNA"/>
</dbReference>
<dbReference type="PANTHER" id="PTHR23354:SF62">
    <property type="entry name" value="MUSTARD, ISOFORM V"/>
    <property type="match status" value="1"/>
</dbReference>
<evidence type="ECO:0000313" key="7">
    <source>
        <dbReference type="EMBL" id="CAE0406828.1"/>
    </source>
</evidence>
<evidence type="ECO:0000256" key="4">
    <source>
        <dbReference type="ARBA" id="ARBA00040604"/>
    </source>
</evidence>
<evidence type="ECO:0000256" key="5">
    <source>
        <dbReference type="SAM" id="MobiDB-lite"/>
    </source>
</evidence>
<organism evidence="7">
    <name type="scientific">Amphora coffeiformis</name>
    <dbReference type="NCBI Taxonomy" id="265554"/>
    <lineage>
        <taxon>Eukaryota</taxon>
        <taxon>Sar</taxon>
        <taxon>Stramenopiles</taxon>
        <taxon>Ochrophyta</taxon>
        <taxon>Bacillariophyta</taxon>
        <taxon>Bacillariophyceae</taxon>
        <taxon>Bacillariophycidae</taxon>
        <taxon>Thalassiophysales</taxon>
        <taxon>Catenulaceae</taxon>
        <taxon>Amphora</taxon>
    </lineage>
</organism>
<accession>A0A7S3L0A3</accession>
<gene>
    <name evidence="7" type="ORF">ACOF00016_LOCUS4655</name>
</gene>
<dbReference type="InterPro" id="IPR006571">
    <property type="entry name" value="TLDc_dom"/>
</dbReference>
<evidence type="ECO:0000256" key="1">
    <source>
        <dbReference type="ARBA" id="ARBA00004173"/>
    </source>
</evidence>
<keyword evidence="3" id="KW-0496">Mitochondrion</keyword>
<evidence type="ECO:0000256" key="3">
    <source>
        <dbReference type="ARBA" id="ARBA00023128"/>
    </source>
</evidence>
<comment type="subcellular location">
    <subcellularLocation>
        <location evidence="1">Mitochondrion</location>
    </subcellularLocation>
</comment>
<dbReference type="PROSITE" id="PS51886">
    <property type="entry name" value="TLDC"/>
    <property type="match status" value="1"/>
</dbReference>
<sequence length="548" mass="61787">MAEVARERAVALRKSLNEFKYLRTRKPSLDDAEAFVLEALLLDEPKQPQQQQFRDHRTVIDDSTKTQENDEEKRRLSTEVLFSLPPAESLTGQRAELPAHHKPAKRFSVKALWHAHEQGYHASALVSRARKLSNAESSEDAPLLGRNVSTEKFNATDDDDDDDDDVASDVEVRPDLKSDASAASSWDENDHRDNYDTWEVLKDEYAQDFGFDYSYSPSGSLEDILNDDESAGNTFSILGTSANDPSVQPHVLSPPLMDAISNFLPDELQGQNFWLRYSLVRDGASLDTMRNYVRGAQYTIIAIETPKGEVFGSFTSSPWRTAMGYFGGQPCFVWKMRHNRRTKCASLFEQAQLESEIDVFMSTHKKEHVQVCRHDQLAVGGDDDGDHQATVPEEQQQQQQGEVNLDESGFAFSLEDDLLLGTTSACKSFRSPPLVGTNKQSKVFDVAGLEVWSFTPCFDVPAAQKLEMTKYFLEESIRGSTGSNSSQSLGSNRSPQFTRNDLMSDRFYQRVGQDFESQERRDRWEYTNMMHGVGNTRGTVGMQSPRFA</sequence>
<feature type="region of interest" description="Disordered" evidence="5">
    <location>
        <begin position="46"/>
        <end position="75"/>
    </location>
</feature>
<evidence type="ECO:0000259" key="6">
    <source>
        <dbReference type="PROSITE" id="PS51886"/>
    </source>
</evidence>
<protein>
    <recommendedName>
        <fullName evidence="4">Oxidation resistance protein 1</fullName>
    </recommendedName>
</protein>